<reference evidence="1 2" key="1">
    <citation type="submission" date="2022-10" db="EMBL/GenBank/DDBJ databases">
        <title>Alteromonas sp. chi3 Genome sequencing.</title>
        <authorList>
            <person name="Park S."/>
        </authorList>
    </citation>
    <scope>NUCLEOTIDE SEQUENCE [LARGE SCALE GENOMIC DNA]</scope>
    <source>
        <strain evidence="2">chi3</strain>
    </source>
</reference>
<protein>
    <submittedName>
        <fullName evidence="1">Tryptophan 7-halogenase</fullName>
    </submittedName>
</protein>
<dbReference type="EMBL" id="JAQQXP010000001">
    <property type="protein sequence ID" value="MDC8829799.1"/>
    <property type="molecule type" value="Genomic_DNA"/>
</dbReference>
<dbReference type="InterPro" id="IPR036188">
    <property type="entry name" value="FAD/NAD-bd_sf"/>
</dbReference>
<gene>
    <name evidence="1" type="ORF">OIK42_03380</name>
</gene>
<dbReference type="InterPro" id="IPR006905">
    <property type="entry name" value="Flavin_halogenase"/>
</dbReference>
<dbReference type="Proteomes" id="UP001218788">
    <property type="component" value="Unassembled WGS sequence"/>
</dbReference>
<comment type="caution">
    <text evidence="1">The sequence shown here is derived from an EMBL/GenBank/DDBJ whole genome shotgun (WGS) entry which is preliminary data.</text>
</comment>
<organism evidence="1 2">
    <name type="scientific">Alteromonas gilva</name>
    <dbReference type="NCBI Taxonomy" id="2987522"/>
    <lineage>
        <taxon>Bacteria</taxon>
        <taxon>Pseudomonadati</taxon>
        <taxon>Pseudomonadota</taxon>
        <taxon>Gammaproteobacteria</taxon>
        <taxon>Alteromonadales</taxon>
        <taxon>Alteromonadaceae</taxon>
        <taxon>Alteromonas/Salinimonas group</taxon>
        <taxon>Alteromonas</taxon>
    </lineage>
</organism>
<proteinExistence type="predicted"/>
<name>A0ABT5KYE4_9ALTE</name>
<dbReference type="Gene3D" id="3.50.50.60">
    <property type="entry name" value="FAD/NAD(P)-binding domain"/>
    <property type="match status" value="2"/>
</dbReference>
<dbReference type="Pfam" id="PF04820">
    <property type="entry name" value="Trp_halogenase"/>
    <property type="match status" value="1"/>
</dbReference>
<evidence type="ECO:0000313" key="2">
    <source>
        <dbReference type="Proteomes" id="UP001218788"/>
    </source>
</evidence>
<accession>A0ABT5KYE4</accession>
<dbReference type="RefSeq" id="WP_273638376.1">
    <property type="nucleotide sequence ID" value="NZ_JAQQXP010000001.1"/>
</dbReference>
<sequence>MTIRHVGIYGHGLALQVSAALLHCHLRDSGVQVHAFNTQADSSVTVCEWDDTLLKLCQQLKSSPLEWLSRCNGGFSWGVHCDWLADDGFIGAALWGLNANQHEFEHGVLRLKAQQPARPVSDFSIAGQAARLGHFNLASRQQQQWADSMKFTVQCDASKLCELLTNYNKAQGVNQHNAADIELSSLRQSDSAPTIDLWINLTDSSAPPRQVTPASFTATPPQPVTTLLMHEEALEKRLWLGHHEFRYRLNSMPLSRLSATWQHNTVTIDLPALTAVVPPTTFLVASLEQLLQQWPAQAAAPANAAAYNTHMQRYSDELGTFNQALMPGNPPVMAEQLFADCARLPVMETDAVSRWQWFCLLCGKGIVPASTSIALANDPDSTILPLVEKVTAHINSTAKAMPAYSSFLQQFARAANTVGQ</sequence>
<keyword evidence="2" id="KW-1185">Reference proteome</keyword>
<evidence type="ECO:0000313" key="1">
    <source>
        <dbReference type="EMBL" id="MDC8829799.1"/>
    </source>
</evidence>